<dbReference type="AlphaFoldDB" id="A0A915KP77"/>
<proteinExistence type="predicted"/>
<dbReference type="WBParaSite" id="nRc.2.0.1.t39855-RA">
    <property type="protein sequence ID" value="nRc.2.0.1.t39855-RA"/>
    <property type="gene ID" value="nRc.2.0.1.g39855"/>
</dbReference>
<keyword evidence="2" id="KW-1185">Reference proteome</keyword>
<accession>A0A915KP77</accession>
<reference evidence="3" key="1">
    <citation type="submission" date="2022-11" db="UniProtKB">
        <authorList>
            <consortium name="WormBaseParasite"/>
        </authorList>
    </citation>
    <scope>IDENTIFICATION</scope>
</reference>
<feature type="transmembrane region" description="Helical" evidence="1">
    <location>
        <begin position="12"/>
        <end position="37"/>
    </location>
</feature>
<sequence length="153" mass="17080">MKLLWNNLYVDLNYIVVVAFFTTAVPCASRAPVVLYVRSDASAKKAIGSGWPAPLFGMNRTSGAGAGRYRVVKYDGAFSSTWKKLVRCNQWKNFPGVSGKPSDCILVSRRKGKLQFCGKRPTISTQWNESLSFARLLRVDCIPFRSVEKGEYS</sequence>
<name>A0A915KP77_ROMCU</name>
<evidence type="ECO:0000313" key="3">
    <source>
        <dbReference type="WBParaSite" id="nRc.2.0.1.t39855-RA"/>
    </source>
</evidence>
<keyword evidence="1" id="KW-1133">Transmembrane helix</keyword>
<protein>
    <submittedName>
        <fullName evidence="3">Secreted protein</fullName>
    </submittedName>
</protein>
<keyword evidence="1" id="KW-0812">Transmembrane</keyword>
<keyword evidence="1" id="KW-0472">Membrane</keyword>
<evidence type="ECO:0000313" key="2">
    <source>
        <dbReference type="Proteomes" id="UP000887565"/>
    </source>
</evidence>
<organism evidence="2 3">
    <name type="scientific">Romanomermis culicivorax</name>
    <name type="common">Nematode worm</name>
    <dbReference type="NCBI Taxonomy" id="13658"/>
    <lineage>
        <taxon>Eukaryota</taxon>
        <taxon>Metazoa</taxon>
        <taxon>Ecdysozoa</taxon>
        <taxon>Nematoda</taxon>
        <taxon>Enoplea</taxon>
        <taxon>Dorylaimia</taxon>
        <taxon>Mermithida</taxon>
        <taxon>Mermithoidea</taxon>
        <taxon>Mermithidae</taxon>
        <taxon>Romanomermis</taxon>
    </lineage>
</organism>
<dbReference type="Proteomes" id="UP000887565">
    <property type="component" value="Unplaced"/>
</dbReference>
<evidence type="ECO:0000256" key="1">
    <source>
        <dbReference type="SAM" id="Phobius"/>
    </source>
</evidence>